<organism evidence="6 7">
    <name type="scientific">Candidatus Magnetominusculus xianensis</name>
    <dbReference type="NCBI Taxonomy" id="1748249"/>
    <lineage>
        <taxon>Bacteria</taxon>
        <taxon>Pseudomonadati</taxon>
        <taxon>Nitrospirota</taxon>
        <taxon>Nitrospiria</taxon>
        <taxon>Nitrospirales</taxon>
        <taxon>Nitrospiraceae</taxon>
        <taxon>Candidatus Magnetominusculus</taxon>
    </lineage>
</organism>
<feature type="transmembrane region" description="Helical" evidence="5">
    <location>
        <begin position="44"/>
        <end position="61"/>
    </location>
</feature>
<evidence type="ECO:0000256" key="5">
    <source>
        <dbReference type="SAM" id="Phobius"/>
    </source>
</evidence>
<feature type="transmembrane region" description="Helical" evidence="5">
    <location>
        <begin position="93"/>
        <end position="117"/>
    </location>
</feature>
<name>A0ABR5SCD2_9BACT</name>
<dbReference type="EMBL" id="LNQR01000102">
    <property type="protein sequence ID" value="KWT79699.1"/>
    <property type="molecule type" value="Genomic_DNA"/>
</dbReference>
<proteinExistence type="predicted"/>
<keyword evidence="7" id="KW-1185">Reference proteome</keyword>
<feature type="transmembrane region" description="Helical" evidence="5">
    <location>
        <begin position="184"/>
        <end position="209"/>
    </location>
</feature>
<keyword evidence="2 5" id="KW-0812">Transmembrane</keyword>
<accession>A0ABR5SCD2</accession>
<evidence type="ECO:0000313" key="7">
    <source>
        <dbReference type="Proteomes" id="UP000060487"/>
    </source>
</evidence>
<sequence>MEQQVSGKTTVSWREYTGWLLTNIVPVAVYLYTQKAGFNRESSIFAAVVSVTLVMWITEILPDFVPGLFSTLMFILFSLAPNEVILSGFASEGFFLAVSVLGLGTVIVTSGLSHRYSLMMLKIMPPNTFWYQISLFFTGLIFTPLVPVISGRAAIVAPVLNEIVTHSYNGLDLDERTMARSKTALFASSLIGITLLSASFLSSTPLNLIVYGMLPLQEQQSFQFIKWSYASLVVSGTMLISFFIILALYLRSFHKLNVNKDFINDELVKMGRLKVVEWIAVFGIVVLAAGMFAATITKISVTWVAFAIMFALLFVGVLNPNDFRTKIDWSFLFLLGSMIGLVNTMNYLKIDLIVVKNLGWLANYMHSDFRQFIVLIALTIFVVRIIIPMNAVVLIFAATLLPLAKASGISTWLTGFLILFFAETAVFPFQAPYLSNFRNATKAVVNQQERSVSVVNLLLFFVKVAAIYLSIPFWTMIGVL</sequence>
<dbReference type="Pfam" id="PF00939">
    <property type="entry name" value="Na_sulph_symp"/>
    <property type="match status" value="1"/>
</dbReference>
<reference evidence="6 7" key="1">
    <citation type="submission" date="2015-11" db="EMBL/GenBank/DDBJ databases">
        <authorList>
            <person name="Lin W."/>
        </authorList>
    </citation>
    <scope>NUCLEOTIDE SEQUENCE [LARGE SCALE GENOMIC DNA]</scope>
    <source>
        <strain evidence="6 7">HCH-1</strain>
    </source>
</reference>
<keyword evidence="4 5" id="KW-0472">Membrane</keyword>
<dbReference type="Proteomes" id="UP000060487">
    <property type="component" value="Unassembled WGS sequence"/>
</dbReference>
<feature type="transmembrane region" description="Helical" evidence="5">
    <location>
        <begin position="16"/>
        <end position="32"/>
    </location>
</feature>
<evidence type="ECO:0000256" key="2">
    <source>
        <dbReference type="ARBA" id="ARBA00022692"/>
    </source>
</evidence>
<feature type="transmembrane region" description="Helical" evidence="5">
    <location>
        <begin position="229"/>
        <end position="250"/>
    </location>
</feature>
<dbReference type="PANTHER" id="PTHR10283:SF82">
    <property type="entry name" value="SOLUTE CARRIER FAMILY 13 MEMBER 2"/>
    <property type="match status" value="1"/>
</dbReference>
<feature type="transmembrane region" description="Helical" evidence="5">
    <location>
        <begin position="454"/>
        <end position="477"/>
    </location>
</feature>
<protein>
    <submittedName>
        <fullName evidence="6">Sodium/sulfate symporter</fullName>
    </submittedName>
</protein>
<dbReference type="InterPro" id="IPR001898">
    <property type="entry name" value="SLC13A/DASS"/>
</dbReference>
<evidence type="ECO:0000256" key="1">
    <source>
        <dbReference type="ARBA" id="ARBA00004141"/>
    </source>
</evidence>
<comment type="caution">
    <text evidence="6">The sequence shown here is derived from an EMBL/GenBank/DDBJ whole genome shotgun (WGS) entry which is preliminary data.</text>
</comment>
<evidence type="ECO:0000313" key="6">
    <source>
        <dbReference type="EMBL" id="KWT79699.1"/>
    </source>
</evidence>
<feature type="transmembrane region" description="Helical" evidence="5">
    <location>
        <begin position="67"/>
        <end position="86"/>
    </location>
</feature>
<feature type="transmembrane region" description="Helical" evidence="5">
    <location>
        <begin position="300"/>
        <end position="318"/>
    </location>
</feature>
<feature type="transmembrane region" description="Helical" evidence="5">
    <location>
        <begin position="129"/>
        <end position="149"/>
    </location>
</feature>
<feature type="transmembrane region" description="Helical" evidence="5">
    <location>
        <begin position="413"/>
        <end position="434"/>
    </location>
</feature>
<feature type="transmembrane region" description="Helical" evidence="5">
    <location>
        <begin position="372"/>
        <end position="401"/>
    </location>
</feature>
<keyword evidence="3 5" id="KW-1133">Transmembrane helix</keyword>
<evidence type="ECO:0000256" key="4">
    <source>
        <dbReference type="ARBA" id="ARBA00023136"/>
    </source>
</evidence>
<dbReference type="PANTHER" id="PTHR10283">
    <property type="entry name" value="SOLUTE CARRIER FAMILY 13 MEMBER"/>
    <property type="match status" value="1"/>
</dbReference>
<feature type="transmembrane region" description="Helical" evidence="5">
    <location>
        <begin position="275"/>
        <end position="294"/>
    </location>
</feature>
<dbReference type="RefSeq" id="WP_085053292.1">
    <property type="nucleotide sequence ID" value="NZ_LNQR01000102.1"/>
</dbReference>
<comment type="subcellular location">
    <subcellularLocation>
        <location evidence="1">Membrane</location>
        <topology evidence="1">Multi-pass membrane protein</topology>
    </subcellularLocation>
</comment>
<gene>
    <name evidence="6" type="ORF">ASN18_2672</name>
</gene>
<evidence type="ECO:0000256" key="3">
    <source>
        <dbReference type="ARBA" id="ARBA00022989"/>
    </source>
</evidence>